<dbReference type="Gene3D" id="3.40.50.10860">
    <property type="entry name" value="Leucine Dehydrogenase, chain A, domain 1"/>
    <property type="match status" value="1"/>
</dbReference>
<dbReference type="SUPFAM" id="SSF53223">
    <property type="entry name" value="Aminoacid dehydrogenase-like, N-terminal domain"/>
    <property type="match status" value="1"/>
</dbReference>
<proteinExistence type="predicted"/>
<dbReference type="GO" id="GO:0009423">
    <property type="term" value="P:chorismate biosynthetic process"/>
    <property type="evidence" value="ECO:0007669"/>
    <property type="project" value="TreeGrafter"/>
</dbReference>
<dbReference type="PANTHER" id="PTHR21089:SF1">
    <property type="entry name" value="BIFUNCTIONAL 3-DEHYDROQUINATE DEHYDRATASE_SHIKIMATE DEHYDROGENASE, CHLOROPLASTIC"/>
    <property type="match status" value="1"/>
</dbReference>
<dbReference type="CDD" id="cd01065">
    <property type="entry name" value="NAD_bind_Shikimate_DH"/>
    <property type="match status" value="1"/>
</dbReference>
<dbReference type="SUPFAM" id="SSF51735">
    <property type="entry name" value="NAD(P)-binding Rossmann-fold domains"/>
    <property type="match status" value="1"/>
</dbReference>
<dbReference type="Proteomes" id="UP001172681">
    <property type="component" value="Unassembled WGS sequence"/>
</dbReference>
<organism evidence="2 3">
    <name type="scientific">Knufia peltigerae</name>
    <dbReference type="NCBI Taxonomy" id="1002370"/>
    <lineage>
        <taxon>Eukaryota</taxon>
        <taxon>Fungi</taxon>
        <taxon>Dikarya</taxon>
        <taxon>Ascomycota</taxon>
        <taxon>Pezizomycotina</taxon>
        <taxon>Eurotiomycetes</taxon>
        <taxon>Chaetothyriomycetidae</taxon>
        <taxon>Chaetothyriales</taxon>
        <taxon>Trichomeriaceae</taxon>
        <taxon>Knufia</taxon>
    </lineage>
</organism>
<evidence type="ECO:0000313" key="2">
    <source>
        <dbReference type="EMBL" id="KAJ9626718.1"/>
    </source>
</evidence>
<dbReference type="GO" id="GO:0004764">
    <property type="term" value="F:shikimate 3-dehydrogenase (NADP+) activity"/>
    <property type="evidence" value="ECO:0007669"/>
    <property type="project" value="InterPro"/>
</dbReference>
<dbReference type="Pfam" id="PF08501">
    <property type="entry name" value="Shikimate_dh_N"/>
    <property type="match status" value="1"/>
</dbReference>
<feature type="domain" description="Shikimate dehydrogenase substrate binding N-terminal" evidence="1">
    <location>
        <begin position="11"/>
        <end position="90"/>
    </location>
</feature>
<keyword evidence="3" id="KW-1185">Reference proteome</keyword>
<reference evidence="2" key="1">
    <citation type="submission" date="2022-10" db="EMBL/GenBank/DDBJ databases">
        <title>Culturing micro-colonial fungi from biological soil crusts in the Mojave desert and describing Neophaeococcomyces mojavensis, and introducing the new genera and species Taxawa tesnikishii.</title>
        <authorList>
            <person name="Kurbessoian T."/>
            <person name="Stajich J.E."/>
        </authorList>
    </citation>
    <scope>NUCLEOTIDE SEQUENCE</scope>
    <source>
        <strain evidence="2">TK_35</strain>
    </source>
</reference>
<dbReference type="Gene3D" id="3.40.50.720">
    <property type="entry name" value="NAD(P)-binding Rossmann-like Domain"/>
    <property type="match status" value="1"/>
</dbReference>
<evidence type="ECO:0000259" key="1">
    <source>
        <dbReference type="Pfam" id="PF08501"/>
    </source>
</evidence>
<protein>
    <recommendedName>
        <fullName evidence="1">Shikimate dehydrogenase substrate binding N-terminal domain-containing protein</fullName>
    </recommendedName>
</protein>
<name>A0AA38XX49_9EURO</name>
<accession>A0AA38XX49</accession>
<dbReference type="GO" id="GO:0019632">
    <property type="term" value="P:shikimate metabolic process"/>
    <property type="evidence" value="ECO:0007669"/>
    <property type="project" value="TreeGrafter"/>
</dbReference>
<dbReference type="InterPro" id="IPR022893">
    <property type="entry name" value="Shikimate_DH_fam"/>
</dbReference>
<dbReference type="PANTHER" id="PTHR21089">
    <property type="entry name" value="SHIKIMATE DEHYDROGENASE"/>
    <property type="match status" value="1"/>
</dbReference>
<evidence type="ECO:0000313" key="3">
    <source>
        <dbReference type="Proteomes" id="UP001172681"/>
    </source>
</evidence>
<gene>
    <name evidence="2" type="ORF">H2204_009988</name>
</gene>
<dbReference type="EMBL" id="JAPDRN010000081">
    <property type="protein sequence ID" value="KAJ9626718.1"/>
    <property type="molecule type" value="Genomic_DNA"/>
</dbReference>
<dbReference type="InterPro" id="IPR036291">
    <property type="entry name" value="NAD(P)-bd_dom_sf"/>
</dbReference>
<dbReference type="InterPro" id="IPR046346">
    <property type="entry name" value="Aminoacid_DH-like_N_sf"/>
</dbReference>
<dbReference type="AlphaFoldDB" id="A0AA38XX49"/>
<dbReference type="InterPro" id="IPR013708">
    <property type="entry name" value="Shikimate_DH-bd_N"/>
</dbReference>
<sequence>MGSAGKMLYIAGGPGGNSIGPAIHTYVANSLGLDWACEFLRLSDVHDVIELFRRSDFAGGLVTMPHKRTIIPLLDSVDAYVKEIGACNFVVRRPDGHLHGSNTDWSGIKSALDACRSPSLPARGYSAMVYGAGGASRAAIYALVAGLNCKEIYIVNRDEKEVAELVADVNTYTTTKPKLTHIMSVTQAEAMKCPQYIISTVPDFEPQSSEEITCCEILHHFLERAWSQEHVLLDMCYHPPLTRNLKAGVNASWTVIPGFAVVAHQFAQQWDLWTGRSINTEAVFSMCDRLIQERETKIPQEVVTA</sequence>
<comment type="caution">
    <text evidence="2">The sequence shown here is derived from an EMBL/GenBank/DDBJ whole genome shotgun (WGS) entry which is preliminary data.</text>
</comment>